<dbReference type="GeneID" id="109711892"/>
<keyword evidence="6" id="KW-1015">Disulfide bond</keyword>
<feature type="active site" evidence="5">
    <location>
        <position position="219"/>
    </location>
</feature>
<comment type="similarity">
    <text evidence="1 7">Belongs to the peptidase A1 family.</text>
</comment>
<evidence type="ECO:0000256" key="2">
    <source>
        <dbReference type="ARBA" id="ARBA00022670"/>
    </source>
</evidence>
<keyword evidence="12" id="KW-1185">Reference proteome</keyword>
<dbReference type="GO" id="GO:0006508">
    <property type="term" value="P:proteolysis"/>
    <property type="evidence" value="ECO:0007669"/>
    <property type="project" value="UniProtKB-KW"/>
</dbReference>
<accession>A0A199UM80</accession>
<evidence type="ECO:0000313" key="12">
    <source>
        <dbReference type="Proteomes" id="UP000515123"/>
    </source>
</evidence>
<keyword evidence="2 7" id="KW-0645">Protease</keyword>
<evidence type="ECO:0000259" key="9">
    <source>
        <dbReference type="PROSITE" id="PS51767"/>
    </source>
</evidence>
<dbReference type="InterPro" id="IPR032799">
    <property type="entry name" value="TAXi_C"/>
</dbReference>
<evidence type="ECO:0000256" key="1">
    <source>
        <dbReference type="ARBA" id="ARBA00007447"/>
    </source>
</evidence>
<dbReference type="Gene3D" id="2.40.70.10">
    <property type="entry name" value="Acid Proteases"/>
    <property type="match status" value="2"/>
</dbReference>
<dbReference type="Pfam" id="PF14543">
    <property type="entry name" value="TAXi_N"/>
    <property type="match status" value="1"/>
</dbReference>
<dbReference type="InterPro" id="IPR001969">
    <property type="entry name" value="Aspartic_peptidase_AS"/>
</dbReference>
<dbReference type="EMBL" id="LSRQ01006666">
    <property type="protein sequence ID" value="OAY65791.1"/>
    <property type="molecule type" value="Genomic_DNA"/>
</dbReference>
<dbReference type="CDD" id="cd05475">
    <property type="entry name" value="nucellin_like"/>
    <property type="match status" value="1"/>
</dbReference>
<dbReference type="FunFam" id="2.40.70.10:FF:000061">
    <property type="entry name" value="Aspartyl protease APCB1"/>
    <property type="match status" value="1"/>
</dbReference>
<dbReference type="RefSeq" id="XP_020090833.1">
    <property type="nucleotide sequence ID" value="XM_020235244.1"/>
</dbReference>
<feature type="disulfide bond" evidence="6">
    <location>
        <begin position="463"/>
        <end position="515"/>
    </location>
</feature>
<dbReference type="Proteomes" id="UP000515123">
    <property type="component" value="Linkage group 6"/>
</dbReference>
<dbReference type="PANTHER" id="PTHR13683:SF316">
    <property type="entry name" value="ASPARTYL PROTEASE APCB1"/>
    <property type="match status" value="1"/>
</dbReference>
<evidence type="ECO:0000256" key="6">
    <source>
        <dbReference type="PIRSR" id="PIRSR601461-2"/>
    </source>
</evidence>
<evidence type="ECO:0000256" key="4">
    <source>
        <dbReference type="ARBA" id="ARBA00022801"/>
    </source>
</evidence>
<dbReference type="PRINTS" id="PR00792">
    <property type="entry name" value="PEPSIN"/>
</dbReference>
<feature type="compositionally biased region" description="Pro residues" evidence="8">
    <location>
        <begin position="47"/>
        <end position="64"/>
    </location>
</feature>
<evidence type="ECO:0000256" key="5">
    <source>
        <dbReference type="PIRSR" id="PIRSR601461-1"/>
    </source>
</evidence>
<dbReference type="SUPFAM" id="SSF50630">
    <property type="entry name" value="Acid proteases"/>
    <property type="match status" value="1"/>
</dbReference>
<feature type="region of interest" description="Disordered" evidence="8">
    <location>
        <begin position="159"/>
        <end position="181"/>
    </location>
</feature>
<keyword evidence="4 7" id="KW-0378">Hydrolase</keyword>
<dbReference type="FunFam" id="2.40.70.10:FF:000015">
    <property type="entry name" value="Aspartyl protease family protein"/>
    <property type="match status" value="1"/>
</dbReference>
<dbReference type="InterPro" id="IPR001461">
    <property type="entry name" value="Aspartic_peptidase_A1"/>
</dbReference>
<dbReference type="InterPro" id="IPR033823">
    <property type="entry name" value="Nucellin"/>
</dbReference>
<gene>
    <name evidence="13" type="primary">LOC109711892</name>
    <name evidence="10" type="ORF">ACMD2_00895</name>
</gene>
<dbReference type="Gramene" id="Aco003022.1.mrna1">
    <property type="protein sequence ID" value="Aco003022.1.mrna1"/>
    <property type="gene ID" value="Aco003022.1.path1"/>
</dbReference>
<dbReference type="AlphaFoldDB" id="A0A199UM80"/>
<dbReference type="Pfam" id="PF14541">
    <property type="entry name" value="TAXi_C"/>
    <property type="match status" value="1"/>
</dbReference>
<evidence type="ECO:0000313" key="13">
    <source>
        <dbReference type="RefSeq" id="XP_020090833.1"/>
    </source>
</evidence>
<dbReference type="PROSITE" id="PS00141">
    <property type="entry name" value="ASP_PROTEASE"/>
    <property type="match status" value="2"/>
</dbReference>
<evidence type="ECO:0000313" key="10">
    <source>
        <dbReference type="EMBL" id="OAY65791.1"/>
    </source>
</evidence>
<evidence type="ECO:0000256" key="8">
    <source>
        <dbReference type="SAM" id="MobiDB-lite"/>
    </source>
</evidence>
<dbReference type="PROSITE" id="PS51767">
    <property type="entry name" value="PEPTIDASE_A1"/>
    <property type="match status" value="1"/>
</dbReference>
<evidence type="ECO:0000313" key="11">
    <source>
        <dbReference type="Proteomes" id="UP000092600"/>
    </source>
</evidence>
<dbReference type="Proteomes" id="UP000092600">
    <property type="component" value="Unassembled WGS sequence"/>
</dbReference>
<protein>
    <submittedName>
        <fullName evidence="10">Aspartic proteinase Asp1</fullName>
    </submittedName>
    <submittedName>
        <fullName evidence="13">Aspartyl protease APCB1</fullName>
    </submittedName>
</protein>
<feature type="region of interest" description="Disordered" evidence="8">
    <location>
        <begin position="20"/>
        <end position="69"/>
    </location>
</feature>
<dbReference type="InterPro" id="IPR032861">
    <property type="entry name" value="TAXi_N"/>
</dbReference>
<dbReference type="STRING" id="4615.A0A199UM80"/>
<proteinExistence type="inferred from homology"/>
<dbReference type="InterPro" id="IPR021109">
    <property type="entry name" value="Peptidase_aspartic_dom_sf"/>
</dbReference>
<name>A0A199UM80_ANACO</name>
<dbReference type="InterPro" id="IPR033121">
    <property type="entry name" value="PEPTIDASE_A1"/>
</dbReference>
<dbReference type="GO" id="GO:0050832">
    <property type="term" value="P:defense response to fungus"/>
    <property type="evidence" value="ECO:0007669"/>
    <property type="project" value="EnsemblPlants"/>
</dbReference>
<dbReference type="PANTHER" id="PTHR13683">
    <property type="entry name" value="ASPARTYL PROTEASES"/>
    <property type="match status" value="1"/>
</dbReference>
<organism evidence="10 11">
    <name type="scientific">Ananas comosus</name>
    <name type="common">Pineapple</name>
    <name type="synonym">Ananas ananas</name>
    <dbReference type="NCBI Taxonomy" id="4615"/>
    <lineage>
        <taxon>Eukaryota</taxon>
        <taxon>Viridiplantae</taxon>
        <taxon>Streptophyta</taxon>
        <taxon>Embryophyta</taxon>
        <taxon>Tracheophyta</taxon>
        <taxon>Spermatophyta</taxon>
        <taxon>Magnoliopsida</taxon>
        <taxon>Liliopsida</taxon>
        <taxon>Poales</taxon>
        <taxon>Bromeliaceae</taxon>
        <taxon>Bromelioideae</taxon>
        <taxon>Ananas</taxon>
    </lineage>
</organism>
<feature type="compositionally biased region" description="Low complexity" evidence="8">
    <location>
        <begin position="167"/>
        <end position="181"/>
    </location>
</feature>
<evidence type="ECO:0000256" key="3">
    <source>
        <dbReference type="ARBA" id="ARBA00022750"/>
    </source>
</evidence>
<dbReference type="OrthoDB" id="2747330at2759"/>
<reference evidence="13" key="2">
    <citation type="submission" date="2025-04" db="UniProtKB">
        <authorList>
            <consortium name="RefSeq"/>
        </authorList>
    </citation>
    <scope>IDENTIFICATION</scope>
    <source>
        <tissue evidence="13">Leaf</tissue>
    </source>
</reference>
<dbReference type="GO" id="GO:0004190">
    <property type="term" value="F:aspartic-type endopeptidase activity"/>
    <property type="evidence" value="ECO:0007669"/>
    <property type="project" value="UniProtKB-KW"/>
</dbReference>
<sequence length="571" mass="62038">MATEEPLPPPPLSQLHGVVIISLPPPDDPSKGKTITAFTLSDSAPLHHPPPSPPQQQPSRSPPSPERRRVLSSSARKALASVLGASFLVFSLGLCLFSEAPLELLGSGSEEEGRARDEARSFLLPLYPKTRGRVLREVGDIKLAATRDEDGMEGVRLAKQGSKMTVSPSSSSFSSSSSSSSSVNSTVALPIQGNVFPDGQYYTSIFVGNPPRPYFLDVDTGSDLTWIQCDAPCASCAKGPHPLYKPAKGKIVPPRDLLCQELQGNQKSCESCLQCDYEIEYADRSSSMGVLARDEMHLIATNGDREKLSFVFGCAYDQQGQLLASPAKTDGILGLSSAKISLPSQLASQGIISNVIGHCITSEPNGGGYMFLGDDFVPVWGMTWVPARSGLVNFYYTEVQKVNYGDVTLSAGGQKSNLVQVIFDSGSSYTFFPNEAYNNLIASFKNLPSGLARDDSDQTLPVCWRADFPVRSVKDVKRFFKPLTLQFRKRWWVMPTTFTIPPEGYLLISGEGNVCLGILNGMEIHHGSTIIIGDVSLRGKLVVYDNVRNKIGWARSDCAKPQKTSSFPFFF</sequence>
<feature type="active site" evidence="5">
    <location>
        <position position="424"/>
    </location>
</feature>
<reference evidence="10 11" key="1">
    <citation type="journal article" date="2016" name="DNA Res.">
        <title>The draft genome of MD-2 pineapple using hybrid error correction of long reads.</title>
        <authorList>
            <person name="Redwan R.M."/>
            <person name="Saidin A."/>
            <person name="Kumar S.V."/>
        </authorList>
    </citation>
    <scope>NUCLEOTIDE SEQUENCE [LARGE SCALE GENOMIC DNA]</scope>
    <source>
        <strain evidence="11">cv. MD2</strain>
        <tissue evidence="10">Leaf</tissue>
    </source>
</reference>
<evidence type="ECO:0000256" key="7">
    <source>
        <dbReference type="RuleBase" id="RU000454"/>
    </source>
</evidence>
<feature type="domain" description="Peptidase A1" evidence="9">
    <location>
        <begin position="201"/>
        <end position="554"/>
    </location>
</feature>
<keyword evidence="3 7" id="KW-0064">Aspartyl protease</keyword>